<evidence type="ECO:0000256" key="1">
    <source>
        <dbReference type="ARBA" id="ARBA00022801"/>
    </source>
</evidence>
<dbReference type="SMART" id="SM00646">
    <property type="entry name" value="Ami_3"/>
    <property type="match status" value="1"/>
</dbReference>
<name>A0A6V8SLJ3_9CLOT</name>
<dbReference type="SUPFAM" id="SSF53187">
    <property type="entry name" value="Zn-dependent exopeptidases"/>
    <property type="match status" value="1"/>
</dbReference>
<dbReference type="PROSITE" id="PS51257">
    <property type="entry name" value="PROKAR_LIPOPROTEIN"/>
    <property type="match status" value="1"/>
</dbReference>
<dbReference type="AlphaFoldDB" id="A0A6V8SLJ3"/>
<dbReference type="PANTHER" id="PTHR30404">
    <property type="entry name" value="N-ACETYLMURAMOYL-L-ALANINE AMIDASE"/>
    <property type="match status" value="1"/>
</dbReference>
<dbReference type="InterPro" id="IPR002508">
    <property type="entry name" value="MurNAc-LAA_cat"/>
</dbReference>
<feature type="region of interest" description="Disordered" evidence="2">
    <location>
        <begin position="105"/>
        <end position="124"/>
    </location>
</feature>
<dbReference type="GO" id="GO:0030288">
    <property type="term" value="C:outer membrane-bounded periplasmic space"/>
    <property type="evidence" value="ECO:0007669"/>
    <property type="project" value="TreeGrafter"/>
</dbReference>
<protein>
    <recommendedName>
        <fullName evidence="3">MurNAc-LAA domain-containing protein</fullName>
    </recommendedName>
</protein>
<feature type="domain" description="MurNAc-LAA" evidence="3">
    <location>
        <begin position="181"/>
        <end position="299"/>
    </location>
</feature>
<dbReference type="InterPro" id="IPR050695">
    <property type="entry name" value="N-acetylmuramoyl_amidase_3"/>
</dbReference>
<dbReference type="Gene3D" id="3.40.630.40">
    <property type="entry name" value="Zn-dependent exopeptidases"/>
    <property type="match status" value="1"/>
</dbReference>
<organism evidence="4 5">
    <name type="scientific">Clostridium fungisolvens</name>
    <dbReference type="NCBI Taxonomy" id="1604897"/>
    <lineage>
        <taxon>Bacteria</taxon>
        <taxon>Bacillati</taxon>
        <taxon>Bacillota</taxon>
        <taxon>Clostridia</taxon>
        <taxon>Eubacteriales</taxon>
        <taxon>Clostridiaceae</taxon>
        <taxon>Clostridium</taxon>
    </lineage>
</organism>
<proteinExistence type="predicted"/>
<accession>A0A6V8SLJ3</accession>
<dbReference type="EMBL" id="BLZR01000001">
    <property type="protein sequence ID" value="GFP77422.1"/>
    <property type="molecule type" value="Genomic_DNA"/>
</dbReference>
<dbReference type="CDD" id="cd02696">
    <property type="entry name" value="MurNAc-LAA"/>
    <property type="match status" value="1"/>
</dbReference>
<gene>
    <name evidence="4" type="ORF">bsdtw1_03550</name>
</gene>
<keyword evidence="5" id="KW-1185">Reference proteome</keyword>
<dbReference type="GO" id="GO:0009253">
    <property type="term" value="P:peptidoglycan catabolic process"/>
    <property type="evidence" value="ECO:0007669"/>
    <property type="project" value="InterPro"/>
</dbReference>
<keyword evidence="1" id="KW-0378">Hydrolase</keyword>
<evidence type="ECO:0000313" key="5">
    <source>
        <dbReference type="Proteomes" id="UP000580568"/>
    </source>
</evidence>
<evidence type="ECO:0000259" key="3">
    <source>
        <dbReference type="SMART" id="SM00646"/>
    </source>
</evidence>
<sequence length="303" mass="33319">MRKITIGLLSIILMFSFISCENEVKKENVKKDIASEKVEDKTEEKLPIDNNTKTNEKSLVDNNIKNNEDANLDKKEEIKPQEVPKKEEPKTQEAPVKKKIIVLDPGHSAKGNNGQEKLSPDSNTMKIKDPGGAQGIVTKTPEYVVAMKVAVKMKSLLEQNGFIVIMTKTQDSENPGNIERAEVGNKNNADLVVRIHCDSSTNQSAKGASMLVPAPVGYAKAINDVSKKYGQTILSDLVATAGMSNKGLVERNDLTGFNWSKVPTVLIEMGFMSNPEEDKLLNQEEYQNKLASGLCKGIMDSLK</sequence>
<dbReference type="PANTHER" id="PTHR30404:SF0">
    <property type="entry name" value="N-ACETYLMURAMOYL-L-ALANINE AMIDASE AMIC"/>
    <property type="match status" value="1"/>
</dbReference>
<evidence type="ECO:0000313" key="4">
    <source>
        <dbReference type="EMBL" id="GFP77422.1"/>
    </source>
</evidence>
<dbReference type="GO" id="GO:0008745">
    <property type="term" value="F:N-acetylmuramoyl-L-alanine amidase activity"/>
    <property type="evidence" value="ECO:0007669"/>
    <property type="project" value="InterPro"/>
</dbReference>
<comment type="caution">
    <text evidence="4">The sequence shown here is derived from an EMBL/GenBank/DDBJ whole genome shotgun (WGS) entry which is preliminary data.</text>
</comment>
<feature type="compositionally biased region" description="Basic and acidic residues" evidence="2">
    <location>
        <begin position="66"/>
        <end position="91"/>
    </location>
</feature>
<dbReference type="Proteomes" id="UP000580568">
    <property type="component" value="Unassembled WGS sequence"/>
</dbReference>
<feature type="compositionally biased region" description="Basic and acidic residues" evidence="2">
    <location>
        <begin position="34"/>
        <end position="47"/>
    </location>
</feature>
<feature type="compositionally biased region" description="Polar residues" evidence="2">
    <location>
        <begin position="110"/>
        <end position="124"/>
    </location>
</feature>
<dbReference type="Pfam" id="PF01520">
    <property type="entry name" value="Amidase_3"/>
    <property type="match status" value="1"/>
</dbReference>
<reference evidence="4 5" key="1">
    <citation type="submission" date="2020-07" db="EMBL/GenBank/DDBJ databases">
        <title>A new beta-1,3-glucan-decomposing anaerobic bacterium isolated from anoxic soil subjected to biological soil disinfestation.</title>
        <authorList>
            <person name="Ueki A."/>
            <person name="Tonouchi A."/>
        </authorList>
    </citation>
    <scope>NUCLEOTIDE SEQUENCE [LARGE SCALE GENOMIC DNA]</scope>
    <source>
        <strain evidence="4 5">TW1</strain>
    </source>
</reference>
<feature type="region of interest" description="Disordered" evidence="2">
    <location>
        <begin position="34"/>
        <end position="97"/>
    </location>
</feature>
<dbReference type="RefSeq" id="WP_244638182.1">
    <property type="nucleotide sequence ID" value="NZ_BLZR01000001.1"/>
</dbReference>
<evidence type="ECO:0000256" key="2">
    <source>
        <dbReference type="SAM" id="MobiDB-lite"/>
    </source>
</evidence>